<dbReference type="InterPro" id="IPR007729">
    <property type="entry name" value="DGOK"/>
</dbReference>
<evidence type="ECO:0000313" key="1">
    <source>
        <dbReference type="EMBL" id="SNT74208.1"/>
    </source>
</evidence>
<dbReference type="InterPro" id="IPR042257">
    <property type="entry name" value="DGOK_C"/>
</dbReference>
<dbReference type="Proteomes" id="UP000198346">
    <property type="component" value="Unassembled WGS sequence"/>
</dbReference>
<reference evidence="1 2" key="1">
    <citation type="submission" date="2017-07" db="EMBL/GenBank/DDBJ databases">
        <authorList>
            <person name="Sun Z.S."/>
            <person name="Albrecht U."/>
            <person name="Echele G."/>
            <person name="Lee C.C."/>
        </authorList>
    </citation>
    <scope>NUCLEOTIDE SEQUENCE [LARGE SCALE GENOMIC DNA]</scope>
    <source>
        <strain evidence="1 2">CGMCC 1.12710</strain>
    </source>
</reference>
<dbReference type="Pfam" id="PF05035">
    <property type="entry name" value="DGOK"/>
    <property type="match status" value="1"/>
</dbReference>
<organism evidence="1 2">
    <name type="scientific">Amphiplicatus metriothermophilus</name>
    <dbReference type="NCBI Taxonomy" id="1519374"/>
    <lineage>
        <taxon>Bacteria</taxon>
        <taxon>Pseudomonadati</taxon>
        <taxon>Pseudomonadota</taxon>
        <taxon>Alphaproteobacteria</taxon>
        <taxon>Parvularculales</taxon>
        <taxon>Parvularculaceae</taxon>
        <taxon>Amphiplicatus</taxon>
    </lineage>
</organism>
<dbReference type="EMBL" id="FZQA01000004">
    <property type="protein sequence ID" value="SNT74208.1"/>
    <property type="molecule type" value="Genomic_DNA"/>
</dbReference>
<accession>A0A239PVR9</accession>
<sequence length="304" mass="31867">MSAAILGDWGTSRMRLYLHDGRRVLDRVEGPGVAMLAGPPLEALKAAVRPLTEKSGARALYLCGVAGSRNGVLEVAYAPCPARPAQWAENFGRLAAGGLDIRVAPGLRCENFLGAPDVMRGEETQIFGALQAEPALARGRRVFVLPGTHSKWVLVEDAAVARFHTFPTGEIYALLRERSFLLRAGRPGGAGDADAGFEAGLARAASGRDVLALLFETRSAQLLADRSRDWAAGFLSGLLIGRETAEAAALLGEAAVAAVIGDRALSAYYQRALAARGLDAEVMDGEACAIDGLILFGELAGKGA</sequence>
<name>A0A239PVR9_9PROT</name>
<dbReference type="GO" id="GO:0008671">
    <property type="term" value="F:2-dehydro-3-deoxygalactonokinase activity"/>
    <property type="evidence" value="ECO:0007669"/>
    <property type="project" value="InterPro"/>
</dbReference>
<proteinExistence type="predicted"/>
<keyword evidence="1" id="KW-0808">Transferase</keyword>
<keyword evidence="1" id="KW-0418">Kinase</keyword>
<dbReference type="RefSeq" id="WP_089412579.1">
    <property type="nucleotide sequence ID" value="NZ_FZQA01000004.1"/>
</dbReference>
<dbReference type="GO" id="GO:0034194">
    <property type="term" value="P:D-galactonate catabolic process"/>
    <property type="evidence" value="ECO:0007669"/>
    <property type="project" value="InterPro"/>
</dbReference>
<dbReference type="OrthoDB" id="256574at2"/>
<dbReference type="AlphaFoldDB" id="A0A239PVR9"/>
<dbReference type="InterPro" id="IPR042258">
    <property type="entry name" value="DGOK_N"/>
</dbReference>
<keyword evidence="2" id="KW-1185">Reference proteome</keyword>
<dbReference type="Gene3D" id="3.30.420.310">
    <property type="entry name" value="2-keto-3-deoxy-galactonokinase, C-terminal domain"/>
    <property type="match status" value="1"/>
</dbReference>
<evidence type="ECO:0000313" key="2">
    <source>
        <dbReference type="Proteomes" id="UP000198346"/>
    </source>
</evidence>
<protein>
    <submittedName>
        <fullName evidence="1">2-keto-3-deoxygalactonate kinase</fullName>
    </submittedName>
</protein>
<dbReference type="Gene3D" id="3.30.420.300">
    <property type="entry name" value="2-keto-3-deoxy-galactonokinase, substrate binding domain"/>
    <property type="match status" value="1"/>
</dbReference>
<gene>
    <name evidence="1" type="ORF">SAMN06297382_2118</name>
</gene>